<keyword evidence="1" id="KW-0732">Signal</keyword>
<keyword evidence="4" id="KW-1185">Reference proteome</keyword>
<dbReference type="AlphaFoldDB" id="A0A834R4M5"/>
<evidence type="ECO:0000313" key="3">
    <source>
        <dbReference type="EnsemblMetazoa" id="KAF7490794.1"/>
    </source>
</evidence>
<gene>
    <name evidence="2" type="ORF">SSS_470</name>
</gene>
<dbReference type="Proteomes" id="UP000070412">
    <property type="component" value="Unassembled WGS sequence"/>
</dbReference>
<protein>
    <submittedName>
        <fullName evidence="2 3">Uncharacterized protein</fullName>
    </submittedName>
</protein>
<reference evidence="4" key="1">
    <citation type="journal article" date="2020" name="PLoS Negl. Trop. Dis.">
        <title>High-quality nuclear genome for Sarcoptes scabiei-A critical resource for a neglected parasite.</title>
        <authorList>
            <person name="Korhonen P.K."/>
            <person name="Gasser R.B."/>
            <person name="Ma G."/>
            <person name="Wang T."/>
            <person name="Stroehlein A.J."/>
            <person name="Young N.D."/>
            <person name="Ang C.S."/>
            <person name="Fernando D.D."/>
            <person name="Lu H.C."/>
            <person name="Taylor S."/>
            <person name="Reynolds S.L."/>
            <person name="Mofiz E."/>
            <person name="Najaraj S.H."/>
            <person name="Gowda H."/>
            <person name="Madugundu A."/>
            <person name="Renuse S."/>
            <person name="Holt D."/>
            <person name="Pandey A."/>
            <person name="Papenfuss A.T."/>
            <person name="Fischer K."/>
        </authorList>
    </citation>
    <scope>NUCLEOTIDE SEQUENCE [LARGE SCALE GENOMIC DNA]</scope>
</reference>
<organism evidence="2">
    <name type="scientific">Sarcoptes scabiei</name>
    <name type="common">Itch mite</name>
    <name type="synonym">Acarus scabiei</name>
    <dbReference type="NCBI Taxonomy" id="52283"/>
    <lineage>
        <taxon>Eukaryota</taxon>
        <taxon>Metazoa</taxon>
        <taxon>Ecdysozoa</taxon>
        <taxon>Arthropoda</taxon>
        <taxon>Chelicerata</taxon>
        <taxon>Arachnida</taxon>
        <taxon>Acari</taxon>
        <taxon>Acariformes</taxon>
        <taxon>Sarcoptiformes</taxon>
        <taxon>Astigmata</taxon>
        <taxon>Psoroptidia</taxon>
        <taxon>Sarcoptoidea</taxon>
        <taxon>Sarcoptidae</taxon>
        <taxon>Sarcoptinae</taxon>
        <taxon>Sarcoptes</taxon>
    </lineage>
</organism>
<dbReference type="EnsemblMetazoa" id="SSS_470s_mrna">
    <property type="protein sequence ID" value="KAF7490794.1"/>
    <property type="gene ID" value="SSS_470"/>
</dbReference>
<accession>A0A834R4M5</accession>
<sequence length="164" mass="19110">MYQKAIAALCLFLIFSVITVEAEFNQEKERFVRRIFESLQNKTTNFVRLFDFNDKLNRTKTILNQIQQIPNPNKLEQIRNKTISFLEKMDRIKHSIFVNLIDFLQQTRFNRTFPGNFTLRPVISTTTMATTSSRRTEEITASTPSTTTTFTLPPITIILPTRAN</sequence>
<reference evidence="3" key="3">
    <citation type="submission" date="2022-06" db="UniProtKB">
        <authorList>
            <consortium name="EnsemblMetazoa"/>
        </authorList>
    </citation>
    <scope>IDENTIFICATION</scope>
</reference>
<evidence type="ECO:0000313" key="2">
    <source>
        <dbReference type="EMBL" id="KAF7490794.1"/>
    </source>
</evidence>
<name>A0A834R4M5_SARSC</name>
<reference evidence="2" key="2">
    <citation type="submission" date="2020-01" db="EMBL/GenBank/DDBJ databases">
        <authorList>
            <person name="Korhonen P.K.K."/>
            <person name="Guangxu M.G."/>
            <person name="Wang T.W."/>
            <person name="Stroehlein A.J.S."/>
            <person name="Young N.D."/>
            <person name="Ang C.-S.A."/>
            <person name="Fernando D.W.F."/>
            <person name="Lu H.L."/>
            <person name="Taylor S.T."/>
            <person name="Ehtesham M.E.M."/>
            <person name="Najaraj S.H.N."/>
            <person name="Harsha G.H.G."/>
            <person name="Madugundu A.M."/>
            <person name="Renuse S.R."/>
            <person name="Holt D.H."/>
            <person name="Pandey A.P."/>
            <person name="Papenfuss A.P."/>
            <person name="Gasser R.B.G."/>
            <person name="Fischer K.F."/>
        </authorList>
    </citation>
    <scope>NUCLEOTIDE SEQUENCE</scope>
    <source>
        <strain evidence="2">SSS_KF_BRIS2020</strain>
    </source>
</reference>
<evidence type="ECO:0000313" key="4">
    <source>
        <dbReference type="Proteomes" id="UP000070412"/>
    </source>
</evidence>
<evidence type="ECO:0000256" key="1">
    <source>
        <dbReference type="SAM" id="SignalP"/>
    </source>
</evidence>
<dbReference type="EMBL" id="WVUK01000062">
    <property type="protein sequence ID" value="KAF7490794.1"/>
    <property type="molecule type" value="Genomic_DNA"/>
</dbReference>
<feature type="signal peptide" evidence="1">
    <location>
        <begin position="1"/>
        <end position="22"/>
    </location>
</feature>
<proteinExistence type="predicted"/>
<feature type="chain" id="PRO_5038259189" evidence="1">
    <location>
        <begin position="23"/>
        <end position="164"/>
    </location>
</feature>